<keyword evidence="2" id="KW-0963">Cytoplasm</keyword>
<feature type="compositionally biased region" description="Basic and acidic residues" evidence="5">
    <location>
        <begin position="124"/>
        <end position="133"/>
    </location>
</feature>
<dbReference type="AlphaFoldDB" id="A0A9P0F3G3"/>
<dbReference type="PANTHER" id="PTHR24217">
    <property type="entry name" value="PUTATIVE-RELATED"/>
    <property type="match status" value="1"/>
</dbReference>
<evidence type="ECO:0000256" key="2">
    <source>
        <dbReference type="ARBA" id="ARBA00022490"/>
    </source>
</evidence>
<feature type="region of interest" description="Disordered" evidence="5">
    <location>
        <begin position="82"/>
        <end position="133"/>
    </location>
</feature>
<dbReference type="GO" id="GO:0003779">
    <property type="term" value="F:actin binding"/>
    <property type="evidence" value="ECO:0007669"/>
    <property type="project" value="TreeGrafter"/>
</dbReference>
<evidence type="ECO:0000256" key="3">
    <source>
        <dbReference type="ARBA" id="ARBA00022553"/>
    </source>
</evidence>
<dbReference type="GO" id="GO:0005634">
    <property type="term" value="C:nucleus"/>
    <property type="evidence" value="ECO:0007669"/>
    <property type="project" value="TreeGrafter"/>
</dbReference>
<organism evidence="6 7">
    <name type="scientific">Bemisia tabaci</name>
    <name type="common">Sweetpotato whitefly</name>
    <name type="synonym">Aleurodes tabaci</name>
    <dbReference type="NCBI Taxonomy" id="7038"/>
    <lineage>
        <taxon>Eukaryota</taxon>
        <taxon>Metazoa</taxon>
        <taxon>Ecdysozoa</taxon>
        <taxon>Arthropoda</taxon>
        <taxon>Hexapoda</taxon>
        <taxon>Insecta</taxon>
        <taxon>Pterygota</taxon>
        <taxon>Neoptera</taxon>
        <taxon>Paraneoptera</taxon>
        <taxon>Hemiptera</taxon>
        <taxon>Sternorrhyncha</taxon>
        <taxon>Aleyrodoidea</taxon>
        <taxon>Aleyrodidae</taxon>
        <taxon>Aleyrodinae</taxon>
        <taxon>Bemisia</taxon>
    </lineage>
</organism>
<feature type="region of interest" description="Disordered" evidence="5">
    <location>
        <begin position="444"/>
        <end position="477"/>
    </location>
</feature>
<keyword evidence="3" id="KW-0597">Phosphoprotein</keyword>
<evidence type="ECO:0000256" key="5">
    <source>
        <dbReference type="SAM" id="MobiDB-lite"/>
    </source>
</evidence>
<evidence type="ECO:0000313" key="7">
    <source>
        <dbReference type="Proteomes" id="UP001152759"/>
    </source>
</evidence>
<feature type="region of interest" description="Disordered" evidence="5">
    <location>
        <begin position="175"/>
        <end position="201"/>
    </location>
</feature>
<evidence type="ECO:0000313" key="6">
    <source>
        <dbReference type="EMBL" id="CAH0387341.1"/>
    </source>
</evidence>
<proteinExistence type="inferred from homology"/>
<evidence type="ECO:0000256" key="4">
    <source>
        <dbReference type="ARBA" id="ARBA00038161"/>
    </source>
</evidence>
<sequence>MLGLNKCQSMSYIEQPFSAEQVYQQSKQYLESSSSSYQNGQPCSFSAFSAYESGTGNGPFPTEIGNGTGNYQYSYSAVNGNGYDFPRQQSHQSQQQNQQFQRSNSMQHPIKRSNSEIICKRGFKPSDRKDPQKKEFLTSLSHKLWRVSLEASGQKINTNDGLDPRPIDLEKLFTPASDSGEVTPSRQRRMYSSSSFYSPHHPTMDEQVELARRISHSLSDISNQQSKGQSMYVNRKKRSVKWVHGAGAEHDGSVNGYQNYYSTQNENIEPNYSNRQKPILNLVMDPRGKVRDLETLKREGYEVDHGSPPPLSPQTFDLVSHLNAPTGKGAEMFAKRRKKCEQFIVDENNVKNSNQFQQRTPTTPQPPPTYLHDSHVRTENIHRMNEIQERFNQPRLRLIKSPWESALETGSVEAAFQEVRPPLLPPRGYIVAPTPPTMEKIFRAKTPTHPGSGHGENVPPNAQQPRAAPKAPPSPAYKNKCARGWNPNQRPDEPQNFVVATCNWDKPPKWLSMTFQDYSNMKTYNTAARGWAPKMDYYRPVLVNGNQHSQAAYTDF</sequence>
<protein>
    <submittedName>
        <fullName evidence="6">Uncharacterized protein</fullName>
    </submittedName>
</protein>
<keyword evidence="7" id="KW-1185">Reference proteome</keyword>
<dbReference type="EMBL" id="OU963864">
    <property type="protein sequence ID" value="CAH0387341.1"/>
    <property type="molecule type" value="Genomic_DNA"/>
</dbReference>
<dbReference type="Proteomes" id="UP001152759">
    <property type="component" value="Chromosome 3"/>
</dbReference>
<feature type="compositionally biased region" description="Low complexity" evidence="5">
    <location>
        <begin position="88"/>
        <end position="107"/>
    </location>
</feature>
<dbReference type="PANTHER" id="PTHR24217:SF0">
    <property type="entry name" value="PDZ DOMAIN-CONTAINING PROTEIN"/>
    <property type="match status" value="1"/>
</dbReference>
<dbReference type="GO" id="GO:0030018">
    <property type="term" value="C:Z disc"/>
    <property type="evidence" value="ECO:0007669"/>
    <property type="project" value="TreeGrafter"/>
</dbReference>
<dbReference type="GO" id="GO:0032233">
    <property type="term" value="P:positive regulation of actin filament bundle assembly"/>
    <property type="evidence" value="ECO:0007669"/>
    <property type="project" value="TreeGrafter"/>
</dbReference>
<feature type="compositionally biased region" description="Low complexity" evidence="5">
    <location>
        <begin position="459"/>
        <end position="469"/>
    </location>
</feature>
<accession>A0A9P0F3G3</accession>
<comment type="subcellular location">
    <subcellularLocation>
        <location evidence="1">Cytoplasm</location>
    </subcellularLocation>
</comment>
<comment type="similarity">
    <text evidence="4">Belongs to the synaptopodin family.</text>
</comment>
<evidence type="ECO:0000256" key="1">
    <source>
        <dbReference type="ARBA" id="ARBA00004496"/>
    </source>
</evidence>
<reference evidence="6" key="1">
    <citation type="submission" date="2021-12" db="EMBL/GenBank/DDBJ databases">
        <authorList>
            <person name="King R."/>
        </authorList>
    </citation>
    <scope>NUCLEOTIDE SEQUENCE</scope>
</reference>
<dbReference type="GO" id="GO:0015629">
    <property type="term" value="C:actin cytoskeleton"/>
    <property type="evidence" value="ECO:0007669"/>
    <property type="project" value="TreeGrafter"/>
</dbReference>
<gene>
    <name evidence="6" type="ORF">BEMITA_LOCUS6367</name>
</gene>
<dbReference type="InterPro" id="IPR051976">
    <property type="entry name" value="Synaptopodin_domain"/>
</dbReference>
<name>A0A9P0F3G3_BEMTA</name>